<dbReference type="AlphaFoldDB" id="A0A0E0HKQ6"/>
<organism evidence="2">
    <name type="scientific">Oryza nivara</name>
    <name type="common">Indian wild rice</name>
    <name type="synonym">Oryza sativa f. spontanea</name>
    <dbReference type="NCBI Taxonomy" id="4536"/>
    <lineage>
        <taxon>Eukaryota</taxon>
        <taxon>Viridiplantae</taxon>
        <taxon>Streptophyta</taxon>
        <taxon>Embryophyta</taxon>
        <taxon>Tracheophyta</taxon>
        <taxon>Spermatophyta</taxon>
        <taxon>Magnoliopsida</taxon>
        <taxon>Liliopsida</taxon>
        <taxon>Poales</taxon>
        <taxon>Poaceae</taxon>
        <taxon>BOP clade</taxon>
        <taxon>Oryzoideae</taxon>
        <taxon>Oryzeae</taxon>
        <taxon>Oryzinae</taxon>
        <taxon>Oryza</taxon>
    </lineage>
</organism>
<reference evidence="2" key="1">
    <citation type="submission" date="2015-04" db="UniProtKB">
        <authorList>
            <consortium name="EnsemblPlants"/>
        </authorList>
    </citation>
    <scope>IDENTIFICATION</scope>
    <source>
        <strain evidence="2">SL10</strain>
    </source>
</reference>
<evidence type="ECO:0000313" key="2">
    <source>
        <dbReference type="EnsemblPlants" id="ONIVA06G03150.1"/>
    </source>
</evidence>
<feature type="region of interest" description="Disordered" evidence="1">
    <location>
        <begin position="150"/>
        <end position="192"/>
    </location>
</feature>
<keyword evidence="3" id="KW-1185">Reference proteome</keyword>
<accession>A0A0E0HKQ6</accession>
<dbReference type="Gramene" id="ONIVA06G03150.1">
    <property type="protein sequence ID" value="ONIVA06G03150.1"/>
    <property type="gene ID" value="ONIVA06G03150"/>
</dbReference>
<protein>
    <submittedName>
        <fullName evidence="2">Uncharacterized protein</fullName>
    </submittedName>
</protein>
<proteinExistence type="predicted"/>
<name>A0A0E0HKQ6_ORYNI</name>
<evidence type="ECO:0000313" key="3">
    <source>
        <dbReference type="Proteomes" id="UP000006591"/>
    </source>
</evidence>
<feature type="compositionally biased region" description="Basic and acidic residues" evidence="1">
    <location>
        <begin position="155"/>
        <end position="168"/>
    </location>
</feature>
<feature type="region of interest" description="Disordered" evidence="1">
    <location>
        <begin position="1"/>
        <end position="22"/>
    </location>
</feature>
<dbReference type="Proteomes" id="UP000006591">
    <property type="component" value="Chromosome 6"/>
</dbReference>
<reference evidence="2" key="2">
    <citation type="submission" date="2018-04" db="EMBL/GenBank/DDBJ databases">
        <title>OnivRS2 (Oryza nivara Reference Sequence Version 2).</title>
        <authorList>
            <person name="Zhang J."/>
            <person name="Kudrna D."/>
            <person name="Lee S."/>
            <person name="Talag J."/>
            <person name="Rajasekar S."/>
            <person name="Welchert J."/>
            <person name="Hsing Y.-I."/>
            <person name="Wing R.A."/>
        </authorList>
    </citation>
    <scope>NUCLEOTIDE SEQUENCE [LARGE SCALE GENOMIC DNA]</scope>
    <source>
        <strain evidence="2">SL10</strain>
    </source>
</reference>
<evidence type="ECO:0000256" key="1">
    <source>
        <dbReference type="SAM" id="MobiDB-lite"/>
    </source>
</evidence>
<feature type="compositionally biased region" description="Low complexity" evidence="1">
    <location>
        <begin position="178"/>
        <end position="192"/>
    </location>
</feature>
<dbReference type="HOGENOM" id="CLU_1099987_0_0_1"/>
<feature type="compositionally biased region" description="Polar residues" evidence="1">
    <location>
        <begin position="8"/>
        <end position="18"/>
    </location>
</feature>
<sequence>MAAKADQTAASPSLNPGSLTLAGRDQLDPPLVPLQCCNCEPCATRGTPTTPLPQVQSASPVPRLWADSPRVRVCGPRRTVLRAASSTGSRRIEEVLRIGAKRRAVNVCWIAVVGETIDALIVRSIRSLWRCCGLLTTVLVATGTMFSPLAGPPVGREEVDGASRERGRCGGWRQATREQAAAPGGEETGGAEVAGVEPWSRASVADDGGGAAMAGIVPTGGATSRAAAAACAGSDSCVSSSSWRRRRRRHQGS</sequence>
<dbReference type="EnsemblPlants" id="ONIVA06G03150.1">
    <property type="protein sequence ID" value="ONIVA06G03150.1"/>
    <property type="gene ID" value="ONIVA06G03150"/>
</dbReference>